<accession>A0A6H0XPQ1</accession>
<keyword evidence="2" id="KW-1185">Reference proteome</keyword>
<organism evidence="1 2">
    <name type="scientific">Peltaster fructicola</name>
    <dbReference type="NCBI Taxonomy" id="286661"/>
    <lineage>
        <taxon>Eukaryota</taxon>
        <taxon>Fungi</taxon>
        <taxon>Dikarya</taxon>
        <taxon>Ascomycota</taxon>
        <taxon>Pezizomycotina</taxon>
        <taxon>Dothideomycetes</taxon>
        <taxon>Dothideomycetes incertae sedis</taxon>
        <taxon>Peltaster</taxon>
    </lineage>
</organism>
<dbReference type="OrthoDB" id="4432909at2759"/>
<name>A0A6H0XPQ1_9PEZI</name>
<proteinExistence type="predicted"/>
<dbReference type="Proteomes" id="UP000503462">
    <property type="component" value="Chromosome 2"/>
</dbReference>
<evidence type="ECO:0000313" key="1">
    <source>
        <dbReference type="EMBL" id="QIW96741.1"/>
    </source>
</evidence>
<evidence type="ECO:0000313" key="2">
    <source>
        <dbReference type="Proteomes" id="UP000503462"/>
    </source>
</evidence>
<dbReference type="AlphaFoldDB" id="A0A6H0XPQ1"/>
<sequence length="469" mass="53232">MSSRNAEKLHSLDLGVARFTEFSITVILTEWINADFYQLKLRELATAWPVLSTRLDRIRTKLLYSSSSRIHIMWAHKNIATPLATKLPEYAQDDLPLSIDCSHLDEYFKFPAMTTITAPTRITKPAVFRLQVVQFMDAAVLKFTVQHPLCDAKGLYKIVSAYCDLLDGRKIEALNPRTPLELVNEEKLSDDTGDEVEPLMTEQESDSSSYFSKGWGSLVMKGVSQWSRRAVTDPRISKAVLVPLPVMMHWRTVADQLGVRVSRNDLLMAWLYMCSLPKAGKSALNFTFVLNVEQFLNASGDLHNPWCLVPVNNIPEAVLQRVRSAPNQIETLIQLAQCFRNIIEQARSPKFLEQTLKDHADAPVIAPKDFGKSEPNIRVSSWSYIDLYSLKFASGPRPYGDYSNVLTPRWIAGNIDFCPAFVWANLTCDDTIVTWNESRGYWIQGRLHQEIWERIAQSSALVLLHRAGK</sequence>
<protein>
    <submittedName>
        <fullName evidence="1">Uncharacterized protein</fullName>
    </submittedName>
</protein>
<reference evidence="1 2" key="1">
    <citation type="journal article" date="2016" name="Sci. Rep.">
        <title>Peltaster fructicola genome reveals evolution from an invasive phytopathogen to an ectophytic parasite.</title>
        <authorList>
            <person name="Xu C."/>
            <person name="Chen H."/>
            <person name="Gleason M.L."/>
            <person name="Xu J.R."/>
            <person name="Liu H."/>
            <person name="Zhang R."/>
            <person name="Sun G."/>
        </authorList>
    </citation>
    <scope>NUCLEOTIDE SEQUENCE [LARGE SCALE GENOMIC DNA]</scope>
    <source>
        <strain evidence="1 2">LNHT1506</strain>
    </source>
</reference>
<gene>
    <name evidence="1" type="ORF">AMS68_002259</name>
</gene>
<dbReference type="EMBL" id="CP051140">
    <property type="protein sequence ID" value="QIW96741.1"/>
    <property type="molecule type" value="Genomic_DNA"/>
</dbReference>